<dbReference type="GO" id="GO:0046583">
    <property type="term" value="F:monoatomic cation efflux transmembrane transporter activity"/>
    <property type="evidence" value="ECO:0007669"/>
    <property type="project" value="TreeGrafter"/>
</dbReference>
<dbReference type="PANTHER" id="PTHR37955:SF1">
    <property type="entry name" value="DEP DOMAIN-CONTAINING PROTEIN"/>
    <property type="match status" value="1"/>
</dbReference>
<dbReference type="Proteomes" id="UP000265618">
    <property type="component" value="Unassembled WGS sequence"/>
</dbReference>
<keyword evidence="7" id="KW-1185">Reference proteome</keyword>
<feature type="transmembrane region" description="Helical" evidence="5">
    <location>
        <begin position="396"/>
        <end position="418"/>
    </location>
</feature>
<name>A0A9K3CWC2_9EUKA</name>
<dbReference type="PANTHER" id="PTHR37955">
    <property type="entry name" value="TELLURITE RESISTANCE PROTEIN TEHA"/>
    <property type="match status" value="1"/>
</dbReference>
<reference evidence="6 7" key="1">
    <citation type="journal article" date="2018" name="PLoS ONE">
        <title>The draft genome of Kipferlia bialata reveals reductive genome evolution in fornicate parasites.</title>
        <authorList>
            <person name="Tanifuji G."/>
            <person name="Takabayashi S."/>
            <person name="Kume K."/>
            <person name="Takagi M."/>
            <person name="Nakayama T."/>
            <person name="Kamikawa R."/>
            <person name="Inagaki Y."/>
            <person name="Hashimoto T."/>
        </authorList>
    </citation>
    <scope>NUCLEOTIDE SEQUENCE [LARGE SCALE GENOMIC DNA]</scope>
    <source>
        <strain evidence="6">NY0173</strain>
    </source>
</reference>
<sequence>MYFTLDSELVNLLDTYLRECPYVVWSIHMDDRVLREGDVSVAVTPELCGTLEEMEVEVVLDRDCTQIEHTGNERRLGKTPDTSVDIVPHASTTWLEHVSIAFFPGFMGLLSPTLVLRRIQRDYALPSIVASLYLALGTAVFTGFLVMFIARVIKYPSSVVEEFKHPVKRNFFPAIGICLAIICLGVADLWKGVYTSTGVHNTWYYTGLALCYIASGSHIGVSFTIFIEWLSERPVPKDSINPTNLIPPVANLFMAICMGTCDRTELGWLFWGAGVILYIGVFSMCLMSMVSGHSLAPALTPSIFILAAPGGLAFISYSALTGGEWDVVSRLFAYSCLYFWCLAMVFLVIRAIPWMRTEFQLSWWAITFPSAATAVTSFDVAYYIKREYGTNTISRWVSFTIAAADFTVVGVCLVATIFQGLRCTLFCPDAVRSPKSAV</sequence>
<feature type="transmembrane region" description="Helical" evidence="5">
    <location>
        <begin position="128"/>
        <end position="150"/>
    </location>
</feature>
<comment type="caution">
    <text evidence="6">The sequence shown here is derived from an EMBL/GenBank/DDBJ whole genome shotgun (WGS) entry which is preliminary data.</text>
</comment>
<evidence type="ECO:0000256" key="3">
    <source>
        <dbReference type="ARBA" id="ARBA00022989"/>
    </source>
</evidence>
<feature type="transmembrane region" description="Helical" evidence="5">
    <location>
        <begin position="98"/>
        <end position="116"/>
    </location>
</feature>
<dbReference type="InterPro" id="IPR052951">
    <property type="entry name" value="Tellurite_res_ion_channel"/>
</dbReference>
<dbReference type="OrthoDB" id="1867618at2759"/>
<feature type="transmembrane region" description="Helical" evidence="5">
    <location>
        <begin position="245"/>
        <end position="261"/>
    </location>
</feature>
<evidence type="ECO:0000256" key="5">
    <source>
        <dbReference type="SAM" id="Phobius"/>
    </source>
</evidence>
<dbReference type="Pfam" id="PF03595">
    <property type="entry name" value="SLAC1"/>
    <property type="match status" value="1"/>
</dbReference>
<evidence type="ECO:0000256" key="4">
    <source>
        <dbReference type="ARBA" id="ARBA00023136"/>
    </source>
</evidence>
<evidence type="ECO:0000256" key="1">
    <source>
        <dbReference type="ARBA" id="ARBA00004141"/>
    </source>
</evidence>
<keyword evidence="2 5" id="KW-0812">Transmembrane</keyword>
<feature type="transmembrane region" description="Helical" evidence="5">
    <location>
        <begin position="361"/>
        <end position="384"/>
    </location>
</feature>
<dbReference type="InterPro" id="IPR038665">
    <property type="entry name" value="Voltage-dep_anion_channel_sf"/>
</dbReference>
<evidence type="ECO:0000256" key="2">
    <source>
        <dbReference type="ARBA" id="ARBA00022692"/>
    </source>
</evidence>
<proteinExistence type="predicted"/>
<evidence type="ECO:0000313" key="6">
    <source>
        <dbReference type="EMBL" id="GIQ83841.1"/>
    </source>
</evidence>
<protein>
    <submittedName>
        <fullName evidence="6">Voltage-dependent anion channel</fullName>
    </submittedName>
</protein>
<feature type="transmembrane region" description="Helical" evidence="5">
    <location>
        <begin position="268"/>
        <end position="290"/>
    </location>
</feature>
<dbReference type="InterPro" id="IPR004695">
    <property type="entry name" value="SLAC1/Mae1/Ssu1/TehA"/>
</dbReference>
<feature type="transmembrane region" description="Helical" evidence="5">
    <location>
        <begin position="332"/>
        <end position="355"/>
    </location>
</feature>
<organism evidence="6 7">
    <name type="scientific">Kipferlia bialata</name>
    <dbReference type="NCBI Taxonomy" id="797122"/>
    <lineage>
        <taxon>Eukaryota</taxon>
        <taxon>Metamonada</taxon>
        <taxon>Carpediemonas-like organisms</taxon>
        <taxon>Kipferlia</taxon>
    </lineage>
</organism>
<feature type="transmembrane region" description="Helical" evidence="5">
    <location>
        <begin position="202"/>
        <end position="225"/>
    </location>
</feature>
<dbReference type="AlphaFoldDB" id="A0A9K3CWC2"/>
<dbReference type="Gene3D" id="1.50.10.150">
    <property type="entry name" value="Voltage-dependent anion channel"/>
    <property type="match status" value="1"/>
</dbReference>
<accession>A0A9K3CWC2</accession>
<dbReference type="GO" id="GO:0005886">
    <property type="term" value="C:plasma membrane"/>
    <property type="evidence" value="ECO:0007669"/>
    <property type="project" value="TreeGrafter"/>
</dbReference>
<keyword evidence="4 5" id="KW-0472">Membrane</keyword>
<dbReference type="EMBL" id="BDIP01001202">
    <property type="protein sequence ID" value="GIQ83841.1"/>
    <property type="molecule type" value="Genomic_DNA"/>
</dbReference>
<comment type="subcellular location">
    <subcellularLocation>
        <location evidence="1">Membrane</location>
        <topology evidence="1">Multi-pass membrane protein</topology>
    </subcellularLocation>
</comment>
<feature type="transmembrane region" description="Helical" evidence="5">
    <location>
        <begin position="302"/>
        <end position="320"/>
    </location>
</feature>
<gene>
    <name evidence="6" type="ORF">KIPB_005231</name>
</gene>
<evidence type="ECO:0000313" key="7">
    <source>
        <dbReference type="Proteomes" id="UP000265618"/>
    </source>
</evidence>
<feature type="transmembrane region" description="Helical" evidence="5">
    <location>
        <begin position="170"/>
        <end position="190"/>
    </location>
</feature>
<keyword evidence="3 5" id="KW-1133">Transmembrane helix</keyword>